<accession>A0AAP0HY28</accession>
<keyword evidence="1" id="KW-0472">Membrane</keyword>
<dbReference type="EMBL" id="JBBNAG010000010">
    <property type="protein sequence ID" value="KAK9100664.1"/>
    <property type="molecule type" value="Genomic_DNA"/>
</dbReference>
<comment type="caution">
    <text evidence="2">The sequence shown here is derived from an EMBL/GenBank/DDBJ whole genome shotgun (WGS) entry which is preliminary data.</text>
</comment>
<gene>
    <name evidence="2" type="ORF">Scep_024094</name>
</gene>
<proteinExistence type="predicted"/>
<keyword evidence="1" id="KW-1133">Transmembrane helix</keyword>
<feature type="transmembrane region" description="Helical" evidence="1">
    <location>
        <begin position="26"/>
        <end position="44"/>
    </location>
</feature>
<protein>
    <submittedName>
        <fullName evidence="2">Uncharacterized protein</fullName>
    </submittedName>
</protein>
<evidence type="ECO:0000313" key="3">
    <source>
        <dbReference type="Proteomes" id="UP001419268"/>
    </source>
</evidence>
<name>A0AAP0HY28_9MAGN</name>
<sequence length="71" mass="8036">MNLASCKNARKNKKLSYSNNKWVNKGAPLMTLHPFICFSIYAFLSSEEKPSANRIKSRGIMGTLVRDLSEE</sequence>
<reference evidence="2 3" key="1">
    <citation type="submission" date="2024-01" db="EMBL/GenBank/DDBJ databases">
        <title>Genome assemblies of Stephania.</title>
        <authorList>
            <person name="Yang L."/>
        </authorList>
    </citation>
    <scope>NUCLEOTIDE SEQUENCE [LARGE SCALE GENOMIC DNA]</scope>
    <source>
        <strain evidence="2">JXDWG</strain>
        <tissue evidence="2">Leaf</tissue>
    </source>
</reference>
<evidence type="ECO:0000313" key="2">
    <source>
        <dbReference type="EMBL" id="KAK9100664.1"/>
    </source>
</evidence>
<organism evidence="2 3">
    <name type="scientific">Stephania cephalantha</name>
    <dbReference type="NCBI Taxonomy" id="152367"/>
    <lineage>
        <taxon>Eukaryota</taxon>
        <taxon>Viridiplantae</taxon>
        <taxon>Streptophyta</taxon>
        <taxon>Embryophyta</taxon>
        <taxon>Tracheophyta</taxon>
        <taxon>Spermatophyta</taxon>
        <taxon>Magnoliopsida</taxon>
        <taxon>Ranunculales</taxon>
        <taxon>Menispermaceae</taxon>
        <taxon>Menispermoideae</taxon>
        <taxon>Cissampelideae</taxon>
        <taxon>Stephania</taxon>
    </lineage>
</organism>
<keyword evidence="3" id="KW-1185">Reference proteome</keyword>
<keyword evidence="1" id="KW-0812">Transmembrane</keyword>
<dbReference type="Proteomes" id="UP001419268">
    <property type="component" value="Unassembled WGS sequence"/>
</dbReference>
<evidence type="ECO:0000256" key="1">
    <source>
        <dbReference type="SAM" id="Phobius"/>
    </source>
</evidence>
<dbReference type="AlphaFoldDB" id="A0AAP0HY28"/>